<dbReference type="EMBL" id="JAEQNC010000013">
    <property type="protein sequence ID" value="MBL0374397.1"/>
    <property type="molecule type" value="Genomic_DNA"/>
</dbReference>
<dbReference type="Pfam" id="PF03640">
    <property type="entry name" value="Lipoprotein_15"/>
    <property type="match status" value="2"/>
</dbReference>
<protein>
    <recommendedName>
        <fullName evidence="4">Lipoprotein with Yx(FWY)xxD motif</fullName>
    </recommendedName>
</protein>
<gene>
    <name evidence="2" type="ORF">JJB09_20495</name>
</gene>
<evidence type="ECO:0000256" key="1">
    <source>
        <dbReference type="SAM" id="SignalP"/>
    </source>
</evidence>
<feature type="signal peptide" evidence="1">
    <location>
        <begin position="1"/>
        <end position="20"/>
    </location>
</feature>
<dbReference type="PANTHER" id="PTHR39335:SF1">
    <property type="entry name" value="BLL4220 PROTEIN"/>
    <property type="match status" value="1"/>
</dbReference>
<keyword evidence="3" id="KW-1185">Reference proteome</keyword>
<dbReference type="InterPro" id="IPR005297">
    <property type="entry name" value="Lipoprotein_repeat"/>
</dbReference>
<dbReference type="InterPro" id="IPR014558">
    <property type="entry name" value="UCP029720"/>
</dbReference>
<dbReference type="AlphaFoldDB" id="A0A936YVS8"/>
<reference evidence="2" key="1">
    <citation type="submission" date="2021-01" db="EMBL/GenBank/DDBJ databases">
        <title>Rhizobium sp. strain KVB221 16S ribosomal RNA gene Genome sequencing and assembly.</title>
        <authorList>
            <person name="Kang M."/>
        </authorList>
    </citation>
    <scope>NUCLEOTIDE SEQUENCE</scope>
    <source>
        <strain evidence="2">KVB221</strain>
    </source>
</reference>
<evidence type="ECO:0000313" key="2">
    <source>
        <dbReference type="EMBL" id="MBL0374397.1"/>
    </source>
</evidence>
<dbReference type="GO" id="GO:0043448">
    <property type="term" value="P:alkane catabolic process"/>
    <property type="evidence" value="ECO:0007669"/>
    <property type="project" value="TreeGrafter"/>
</dbReference>
<organism evidence="2 3">
    <name type="scientific">Rhizobium setariae</name>
    <dbReference type="NCBI Taxonomy" id="2801340"/>
    <lineage>
        <taxon>Bacteria</taxon>
        <taxon>Pseudomonadati</taxon>
        <taxon>Pseudomonadota</taxon>
        <taxon>Alphaproteobacteria</taxon>
        <taxon>Hyphomicrobiales</taxon>
        <taxon>Rhizobiaceae</taxon>
        <taxon>Rhizobium/Agrobacterium group</taxon>
        <taxon>Rhizobium</taxon>
    </lineage>
</organism>
<evidence type="ECO:0000313" key="3">
    <source>
        <dbReference type="Proteomes" id="UP000633219"/>
    </source>
</evidence>
<dbReference type="PIRSF" id="PIRSF029720">
    <property type="entry name" value="UCP029720"/>
    <property type="match status" value="1"/>
</dbReference>
<dbReference type="RefSeq" id="WP_201662714.1">
    <property type="nucleotide sequence ID" value="NZ_JAEQNC010000013.1"/>
</dbReference>
<proteinExistence type="predicted"/>
<evidence type="ECO:0008006" key="4">
    <source>
        <dbReference type="Google" id="ProtNLM"/>
    </source>
</evidence>
<accession>A0A936YVS8</accession>
<feature type="chain" id="PRO_5037920704" description="Lipoprotein with Yx(FWY)xxD motif" evidence="1">
    <location>
        <begin position="21"/>
        <end position="125"/>
    </location>
</feature>
<name>A0A936YVS8_9HYPH</name>
<dbReference type="Proteomes" id="UP000633219">
    <property type="component" value="Unassembled WGS sequence"/>
</dbReference>
<keyword evidence="1" id="KW-0732">Signal</keyword>
<sequence length="125" mass="13792">MRIRTLVPLMLLASASFAFAGPAVKIVKTEKGEVIAGASGMTLYTFKKDKKGVSNCNGDCAKAWLPLMAKAGDKDDDDYSIIKRKDGTMQWAYYGKPLYYWIKDKKEGDVTGDGFKGVWNAARPE</sequence>
<comment type="caution">
    <text evidence="2">The sequence shown here is derived from an EMBL/GenBank/DDBJ whole genome shotgun (WGS) entry which is preliminary data.</text>
</comment>
<dbReference type="PANTHER" id="PTHR39335">
    <property type="entry name" value="BLL4220 PROTEIN"/>
    <property type="match status" value="1"/>
</dbReference>